<accession>A0AA35W9G2</accession>
<feature type="domain" description="Adaptor protein ClpS core" evidence="1">
    <location>
        <begin position="20"/>
        <end position="85"/>
    </location>
</feature>
<protein>
    <submittedName>
        <fullName evidence="2">ATP-dependent Clp protease adapter protein ClpS</fullName>
    </submittedName>
</protein>
<comment type="caution">
    <text evidence="2">The sequence shown here is derived from an EMBL/GenBank/DDBJ whole genome shotgun (WGS) entry which is preliminary data.</text>
</comment>
<dbReference type="GO" id="GO:0008233">
    <property type="term" value="F:peptidase activity"/>
    <property type="evidence" value="ECO:0007669"/>
    <property type="project" value="UniProtKB-KW"/>
</dbReference>
<evidence type="ECO:0000259" key="1">
    <source>
        <dbReference type="Pfam" id="PF02617"/>
    </source>
</evidence>
<organism evidence="2 3">
    <name type="scientific">Geodia barretti</name>
    <name type="common">Barrett's horny sponge</name>
    <dbReference type="NCBI Taxonomy" id="519541"/>
    <lineage>
        <taxon>Eukaryota</taxon>
        <taxon>Metazoa</taxon>
        <taxon>Porifera</taxon>
        <taxon>Demospongiae</taxon>
        <taxon>Heteroscleromorpha</taxon>
        <taxon>Tetractinellida</taxon>
        <taxon>Astrophorina</taxon>
        <taxon>Geodiidae</taxon>
        <taxon>Geodia</taxon>
    </lineage>
</organism>
<reference evidence="2" key="1">
    <citation type="submission" date="2023-03" db="EMBL/GenBank/DDBJ databases">
        <authorList>
            <person name="Steffen K."/>
            <person name="Cardenas P."/>
        </authorList>
    </citation>
    <scope>NUCLEOTIDE SEQUENCE</scope>
</reference>
<proteinExistence type="predicted"/>
<evidence type="ECO:0000313" key="2">
    <source>
        <dbReference type="EMBL" id="CAI8012249.1"/>
    </source>
</evidence>
<evidence type="ECO:0000313" key="3">
    <source>
        <dbReference type="Proteomes" id="UP001174909"/>
    </source>
</evidence>
<dbReference type="GO" id="GO:0006508">
    <property type="term" value="P:proteolysis"/>
    <property type="evidence" value="ECO:0007669"/>
    <property type="project" value="UniProtKB-KW"/>
</dbReference>
<keyword evidence="2" id="KW-0645">Protease</keyword>
<dbReference type="Pfam" id="PF02617">
    <property type="entry name" value="ClpS"/>
    <property type="match status" value="1"/>
</dbReference>
<sequence length="95" mass="10687">MTVPSTDTEALQQALRDRLPRYAVILYNDDYHSMDYVAEALVKSVPDLIVEEAVGIMFEAHNSGSAVVIVCLLEQAELYRDRIRGYGLGVDIKRE</sequence>
<gene>
    <name evidence="2" type="ORF">GBAR_LOCUS7864</name>
</gene>
<dbReference type="InterPro" id="IPR014719">
    <property type="entry name" value="Ribosomal_bL12_C/ClpS-like"/>
</dbReference>
<keyword evidence="3" id="KW-1185">Reference proteome</keyword>
<dbReference type="SUPFAM" id="SSF54736">
    <property type="entry name" value="ClpS-like"/>
    <property type="match status" value="1"/>
</dbReference>
<dbReference type="AlphaFoldDB" id="A0AA35W9G2"/>
<dbReference type="InterPro" id="IPR003769">
    <property type="entry name" value="ClpS_core"/>
</dbReference>
<name>A0AA35W9G2_GEOBA</name>
<dbReference type="PANTHER" id="PTHR33473:SF19">
    <property type="entry name" value="ATP-DEPENDENT CLP PROTEASE ADAPTER PROTEIN CLPS"/>
    <property type="match status" value="1"/>
</dbReference>
<dbReference type="InterPro" id="IPR022935">
    <property type="entry name" value="ClpS"/>
</dbReference>
<dbReference type="Gene3D" id="3.30.1390.10">
    <property type="match status" value="1"/>
</dbReference>
<dbReference type="GO" id="GO:0030163">
    <property type="term" value="P:protein catabolic process"/>
    <property type="evidence" value="ECO:0007669"/>
    <property type="project" value="InterPro"/>
</dbReference>
<dbReference type="PANTHER" id="PTHR33473">
    <property type="entry name" value="ATP-DEPENDENT CLP PROTEASE ADAPTER PROTEIN CLPS1, CHLOROPLASTIC"/>
    <property type="match status" value="1"/>
</dbReference>
<dbReference type="EMBL" id="CASHTH010001174">
    <property type="protein sequence ID" value="CAI8012249.1"/>
    <property type="molecule type" value="Genomic_DNA"/>
</dbReference>
<dbReference type="Proteomes" id="UP001174909">
    <property type="component" value="Unassembled WGS sequence"/>
</dbReference>
<keyword evidence="2" id="KW-0378">Hydrolase</keyword>